<dbReference type="InterPro" id="IPR036689">
    <property type="entry name" value="ESAT-6-like_sf"/>
</dbReference>
<protein>
    <submittedName>
        <fullName evidence="1">Uncharacterized protein</fullName>
    </submittedName>
</protein>
<dbReference type="SUPFAM" id="SSF140453">
    <property type="entry name" value="EsxAB dimer-like"/>
    <property type="match status" value="1"/>
</dbReference>
<accession>A0A2V4BB32</accession>
<organism evidence="1 2">
    <name type="scientific">Prauserella muralis</name>
    <dbReference type="NCBI Taxonomy" id="588067"/>
    <lineage>
        <taxon>Bacteria</taxon>
        <taxon>Bacillati</taxon>
        <taxon>Actinomycetota</taxon>
        <taxon>Actinomycetes</taxon>
        <taxon>Pseudonocardiales</taxon>
        <taxon>Pseudonocardiaceae</taxon>
        <taxon>Prauserella</taxon>
    </lineage>
</organism>
<dbReference type="EMBL" id="MASW01000001">
    <property type="protein sequence ID" value="PXY32356.1"/>
    <property type="molecule type" value="Genomic_DNA"/>
</dbReference>
<evidence type="ECO:0000313" key="2">
    <source>
        <dbReference type="Proteomes" id="UP000249915"/>
    </source>
</evidence>
<name>A0A2V4BB32_9PSEU</name>
<keyword evidence="2" id="KW-1185">Reference proteome</keyword>
<sequence length="106" mass="10305">MSAAGEGFEVDAERLGTHAAEFDGLAERASRITARLRDVVAGAAPWGGDAVGRSFAAAHTGPANDALDRLGGLAGGLAEVGASFSAAAGAYQTADDSAADDVTGAG</sequence>
<comment type="caution">
    <text evidence="1">The sequence shown here is derived from an EMBL/GenBank/DDBJ whole genome shotgun (WGS) entry which is preliminary data.</text>
</comment>
<dbReference type="OrthoDB" id="4562539at2"/>
<dbReference type="Gene3D" id="1.10.287.1060">
    <property type="entry name" value="ESAT-6-like"/>
    <property type="match status" value="1"/>
</dbReference>
<gene>
    <name evidence="1" type="ORF">BAY60_08800</name>
</gene>
<dbReference type="RefSeq" id="WP_112280388.1">
    <property type="nucleotide sequence ID" value="NZ_MASW01000001.1"/>
</dbReference>
<evidence type="ECO:0000313" key="1">
    <source>
        <dbReference type="EMBL" id="PXY32356.1"/>
    </source>
</evidence>
<proteinExistence type="predicted"/>
<dbReference type="AlphaFoldDB" id="A0A2V4BB32"/>
<reference evidence="1 2" key="1">
    <citation type="submission" date="2016-07" db="EMBL/GenBank/DDBJ databases">
        <title>Draft genome sequence of Prauserella muralis DSM 45305, isolated from a mould-covered wall in an indoor environment.</title>
        <authorList>
            <person name="Ruckert C."/>
            <person name="Albersmeier A."/>
            <person name="Jiang C.-L."/>
            <person name="Jiang Y."/>
            <person name="Kalinowski J."/>
            <person name="Schneider O."/>
            <person name="Winkler A."/>
            <person name="Zotchev S.B."/>
        </authorList>
    </citation>
    <scope>NUCLEOTIDE SEQUENCE [LARGE SCALE GENOMIC DNA]</scope>
    <source>
        <strain evidence="1 2">DSM 45305</strain>
    </source>
</reference>
<dbReference type="Proteomes" id="UP000249915">
    <property type="component" value="Unassembled WGS sequence"/>
</dbReference>